<comment type="catalytic activity">
    <reaction evidence="11">
        <text>2'-deoxyribonucleotide-(2'-deoxyribose 5'-phosphate)-2'-deoxyribonucleotide-DNA = a 3'-end 2'-deoxyribonucleotide-(2,3-dehydro-2,3-deoxyribose 5'-phosphate)-DNA + a 5'-end 5'-phospho-2'-deoxyribonucleoside-DNA + H(+)</text>
        <dbReference type="Rhea" id="RHEA:66592"/>
        <dbReference type="Rhea" id="RHEA-COMP:13180"/>
        <dbReference type="Rhea" id="RHEA-COMP:16897"/>
        <dbReference type="Rhea" id="RHEA-COMP:17067"/>
        <dbReference type="ChEBI" id="CHEBI:15378"/>
        <dbReference type="ChEBI" id="CHEBI:136412"/>
        <dbReference type="ChEBI" id="CHEBI:157695"/>
        <dbReference type="ChEBI" id="CHEBI:167181"/>
        <dbReference type="EC" id="4.2.99.18"/>
    </reaction>
</comment>
<evidence type="ECO:0000313" key="13">
    <source>
        <dbReference type="EMBL" id="KAK6307721.1"/>
    </source>
</evidence>
<comment type="subcellular location">
    <subcellularLocation>
        <location evidence="1">Nucleus</location>
    </subcellularLocation>
</comment>
<dbReference type="InterPro" id="IPR011257">
    <property type="entry name" value="DNA_glycosylase"/>
</dbReference>
<sequence length="177" mass="19576">MVERLCQSSGTPLYQLDQPIYHNFPSLHALADSSVEACLRVLGFGYRARFLQQSAREILDFHGGPQWLPAGRGYTAHSAQGGPQGGRLCVSDGQGLCCACGHVWQIAKRDYSCAVGNGQKSLTDKVHCEIGDFFRQLWGPYAGWAHSVFCAALKKFQKLKETPSLKQEEEKKVKTNT</sequence>
<evidence type="ECO:0000256" key="7">
    <source>
        <dbReference type="ARBA" id="ARBA00023239"/>
    </source>
</evidence>
<dbReference type="InterPro" id="IPR023170">
    <property type="entry name" value="HhH_base_excis_C"/>
</dbReference>
<evidence type="ECO:0000256" key="5">
    <source>
        <dbReference type="ARBA" id="ARBA00022801"/>
    </source>
</evidence>
<dbReference type="GO" id="GO:0140078">
    <property type="term" value="F:class I DNA-(apurinic or apyrimidinic site) endonuclease activity"/>
    <property type="evidence" value="ECO:0007669"/>
    <property type="project" value="UniProtKB-EC"/>
</dbReference>
<evidence type="ECO:0000256" key="4">
    <source>
        <dbReference type="ARBA" id="ARBA00022763"/>
    </source>
</evidence>
<dbReference type="EMBL" id="JAGTTL010000019">
    <property type="protein sequence ID" value="KAK6307721.1"/>
    <property type="molecule type" value="Genomic_DNA"/>
</dbReference>
<dbReference type="PANTHER" id="PTHR10242">
    <property type="entry name" value="8-OXOGUANINE DNA GLYCOSYLASE"/>
    <property type="match status" value="1"/>
</dbReference>
<keyword evidence="8" id="KW-0539">Nucleus</keyword>
<reference evidence="13 14" key="1">
    <citation type="submission" date="2021-04" db="EMBL/GenBank/DDBJ databases">
        <authorList>
            <person name="De Guttry C."/>
            <person name="Zahm M."/>
            <person name="Klopp C."/>
            <person name="Cabau C."/>
            <person name="Louis A."/>
            <person name="Berthelot C."/>
            <person name="Parey E."/>
            <person name="Roest Crollius H."/>
            <person name="Montfort J."/>
            <person name="Robinson-Rechavi M."/>
            <person name="Bucao C."/>
            <person name="Bouchez O."/>
            <person name="Gislard M."/>
            <person name="Lluch J."/>
            <person name="Milhes M."/>
            <person name="Lampietro C."/>
            <person name="Lopez Roques C."/>
            <person name="Donnadieu C."/>
            <person name="Braasch I."/>
            <person name="Desvignes T."/>
            <person name="Postlethwait J."/>
            <person name="Bobe J."/>
            <person name="Wedekind C."/>
            <person name="Guiguen Y."/>
        </authorList>
    </citation>
    <scope>NUCLEOTIDE SEQUENCE [LARGE SCALE GENOMIC DNA]</scope>
    <source>
        <strain evidence="13">Cs_M1</strain>
        <tissue evidence="13">Blood</tissue>
    </source>
</reference>
<dbReference type="Proteomes" id="UP001356427">
    <property type="component" value="Unassembled WGS sequence"/>
</dbReference>
<evidence type="ECO:0000256" key="11">
    <source>
        <dbReference type="ARBA" id="ARBA00044632"/>
    </source>
</evidence>
<evidence type="ECO:0000256" key="10">
    <source>
        <dbReference type="ARBA" id="ARBA00023295"/>
    </source>
</evidence>
<keyword evidence="6" id="KW-0234">DNA repair</keyword>
<keyword evidence="5" id="KW-0378">Hydrolase</keyword>
<accession>A0AAN8LPN8</accession>
<evidence type="ECO:0000256" key="1">
    <source>
        <dbReference type="ARBA" id="ARBA00004123"/>
    </source>
</evidence>
<dbReference type="AlphaFoldDB" id="A0AAN8LPN8"/>
<dbReference type="PANTHER" id="PTHR10242:SF2">
    <property type="entry name" value="N-GLYCOSYLASE_DNA LYASE"/>
    <property type="match status" value="1"/>
</dbReference>
<evidence type="ECO:0000256" key="12">
    <source>
        <dbReference type="ARBA" id="ARBA00073127"/>
    </source>
</evidence>
<gene>
    <name evidence="13" type="ORF">J4Q44_G00209920</name>
</gene>
<protein>
    <recommendedName>
        <fullName evidence="12">N-glycosylase/DNA lyase</fullName>
        <ecNumber evidence="3">4.2.99.18</ecNumber>
    </recommendedName>
</protein>
<dbReference type="GO" id="GO:0034039">
    <property type="term" value="F:8-oxo-7,8-dihydroguanine DNA N-glycosylase activity"/>
    <property type="evidence" value="ECO:0007669"/>
    <property type="project" value="TreeGrafter"/>
</dbReference>
<keyword evidence="14" id="KW-1185">Reference proteome</keyword>
<dbReference type="GO" id="GO:0006285">
    <property type="term" value="P:base-excision repair, AP site formation"/>
    <property type="evidence" value="ECO:0007669"/>
    <property type="project" value="TreeGrafter"/>
</dbReference>
<dbReference type="InterPro" id="IPR052054">
    <property type="entry name" value="Oxidative_DNA_repair_enzyme"/>
</dbReference>
<dbReference type="Gene3D" id="1.10.1670.10">
    <property type="entry name" value="Helix-hairpin-Helix base-excision DNA repair enzymes (C-terminal)"/>
    <property type="match status" value="1"/>
</dbReference>
<dbReference type="FunFam" id="1.10.1670.10:FF:000005">
    <property type="entry name" value="N-glycosylase/DNA lyase OGG1"/>
    <property type="match status" value="1"/>
</dbReference>
<proteinExistence type="inferred from homology"/>
<evidence type="ECO:0000256" key="6">
    <source>
        <dbReference type="ARBA" id="ARBA00023204"/>
    </source>
</evidence>
<comment type="similarity">
    <text evidence="2">Belongs to the type-1 OGG1 family.</text>
</comment>
<evidence type="ECO:0000256" key="2">
    <source>
        <dbReference type="ARBA" id="ARBA00010679"/>
    </source>
</evidence>
<comment type="caution">
    <text evidence="13">The sequence shown here is derived from an EMBL/GenBank/DDBJ whole genome shotgun (WGS) entry which is preliminary data.</text>
</comment>
<dbReference type="SUPFAM" id="SSF48150">
    <property type="entry name" value="DNA-glycosylase"/>
    <property type="match status" value="1"/>
</dbReference>
<dbReference type="Gene3D" id="1.10.340.30">
    <property type="entry name" value="Hypothetical protein, domain 2"/>
    <property type="match status" value="1"/>
</dbReference>
<keyword evidence="7" id="KW-0456">Lyase</keyword>
<dbReference type="EC" id="4.2.99.18" evidence="3"/>
<evidence type="ECO:0000256" key="8">
    <source>
        <dbReference type="ARBA" id="ARBA00023242"/>
    </source>
</evidence>
<evidence type="ECO:0000313" key="14">
    <source>
        <dbReference type="Proteomes" id="UP001356427"/>
    </source>
</evidence>
<evidence type="ECO:0000256" key="3">
    <source>
        <dbReference type="ARBA" id="ARBA00012720"/>
    </source>
</evidence>
<keyword evidence="9" id="KW-0511">Multifunctional enzyme</keyword>
<keyword evidence="4" id="KW-0227">DNA damage</keyword>
<evidence type="ECO:0000256" key="9">
    <source>
        <dbReference type="ARBA" id="ARBA00023268"/>
    </source>
</evidence>
<name>A0AAN8LPN8_9TELE</name>
<keyword evidence="10" id="KW-0326">Glycosidase</keyword>
<dbReference type="GO" id="GO:0005634">
    <property type="term" value="C:nucleus"/>
    <property type="evidence" value="ECO:0007669"/>
    <property type="project" value="UniProtKB-SubCell"/>
</dbReference>
<organism evidence="13 14">
    <name type="scientific">Coregonus suidteri</name>
    <dbReference type="NCBI Taxonomy" id="861788"/>
    <lineage>
        <taxon>Eukaryota</taxon>
        <taxon>Metazoa</taxon>
        <taxon>Chordata</taxon>
        <taxon>Craniata</taxon>
        <taxon>Vertebrata</taxon>
        <taxon>Euteleostomi</taxon>
        <taxon>Actinopterygii</taxon>
        <taxon>Neopterygii</taxon>
        <taxon>Teleostei</taxon>
        <taxon>Protacanthopterygii</taxon>
        <taxon>Salmoniformes</taxon>
        <taxon>Salmonidae</taxon>
        <taxon>Coregoninae</taxon>
        <taxon>Coregonus</taxon>
    </lineage>
</organism>